<proteinExistence type="predicted"/>
<dbReference type="OrthoDB" id="1684239at2"/>
<dbReference type="InterPro" id="IPR018988">
    <property type="entry name" value="DUF2000"/>
</dbReference>
<reference evidence="1 2" key="1">
    <citation type="submission" date="2019-04" db="EMBL/GenBank/DDBJ databases">
        <title>Phreatobacter aquaticus sp. nov.</title>
        <authorList>
            <person name="Choi A."/>
        </authorList>
    </citation>
    <scope>NUCLEOTIDE SEQUENCE [LARGE SCALE GENOMIC DNA]</scope>
    <source>
        <strain evidence="1 2">KCTC 52518</strain>
    </source>
</reference>
<dbReference type="Proteomes" id="UP000298781">
    <property type="component" value="Chromosome"/>
</dbReference>
<dbReference type="KEGG" id="pstg:E8M01_13425"/>
<dbReference type="AlphaFoldDB" id="A0A4D7AVT9"/>
<evidence type="ECO:0000313" key="1">
    <source>
        <dbReference type="EMBL" id="QCI65129.1"/>
    </source>
</evidence>
<dbReference type="Pfam" id="PF09391">
    <property type="entry name" value="DUF2000"/>
    <property type="match status" value="1"/>
</dbReference>
<dbReference type="RefSeq" id="WP_136960578.1">
    <property type="nucleotide sequence ID" value="NZ_CP039690.1"/>
</dbReference>
<protein>
    <submittedName>
        <fullName evidence="1">DUF2000 domain-containing protein</fullName>
    </submittedName>
</protein>
<dbReference type="SUPFAM" id="SSF102462">
    <property type="entry name" value="Peptidyl-tRNA hydrolase II"/>
    <property type="match status" value="1"/>
</dbReference>
<gene>
    <name evidence="1" type="ORF">E8M01_13425</name>
</gene>
<name>A0A4D7AVT9_9HYPH</name>
<organism evidence="1 2">
    <name type="scientific">Phreatobacter stygius</name>
    <dbReference type="NCBI Taxonomy" id="1940610"/>
    <lineage>
        <taxon>Bacteria</taxon>
        <taxon>Pseudomonadati</taxon>
        <taxon>Pseudomonadota</taxon>
        <taxon>Alphaproteobacteria</taxon>
        <taxon>Hyphomicrobiales</taxon>
        <taxon>Phreatobacteraceae</taxon>
        <taxon>Phreatobacter</taxon>
    </lineage>
</organism>
<dbReference type="Gene3D" id="3.40.1490.10">
    <property type="entry name" value="Bit1"/>
    <property type="match status" value="1"/>
</dbReference>
<evidence type="ECO:0000313" key="2">
    <source>
        <dbReference type="Proteomes" id="UP000298781"/>
    </source>
</evidence>
<dbReference type="InterPro" id="IPR023476">
    <property type="entry name" value="Pep_tRNA_hydro_II_dom_sf"/>
</dbReference>
<dbReference type="EMBL" id="CP039690">
    <property type="protein sequence ID" value="QCI65129.1"/>
    <property type="molecule type" value="Genomic_DNA"/>
</dbReference>
<keyword evidence="2" id="KW-1185">Reference proteome</keyword>
<accession>A0A4D7AVT9</accession>
<sequence length="136" mass="14690">MRFETKIAIVVRDDLATWQKLNVTAFLSGGLVGAYPELPGERYADASGRIYGPLIRQPVLIFAASGDELTRTLKRAAERGLTPSLYTSALFSTGNDSDNRAAVAAVPTDALDLVGLGLHDDRRQIDRIVKGLALHP</sequence>